<comment type="subunit">
    <text evidence="2">Homotrimer.</text>
</comment>
<evidence type="ECO:0000256" key="6">
    <source>
        <dbReference type="ARBA" id="ARBA00022729"/>
    </source>
</evidence>
<feature type="chain" id="PRO_5045184394" evidence="11">
    <location>
        <begin position="23"/>
        <end position="342"/>
    </location>
</feature>
<keyword evidence="7" id="KW-0406">Ion transport</keyword>
<gene>
    <name evidence="13" type="ORF">WG929_11890</name>
</gene>
<dbReference type="SUPFAM" id="SSF56935">
    <property type="entry name" value="Porins"/>
    <property type="match status" value="1"/>
</dbReference>
<keyword evidence="4" id="KW-1134">Transmembrane beta strand</keyword>
<dbReference type="Proteomes" id="UP001620597">
    <property type="component" value="Unassembled WGS sequence"/>
</dbReference>
<keyword evidence="9" id="KW-0472">Membrane</keyword>
<keyword evidence="5" id="KW-0812">Transmembrane</keyword>
<feature type="domain" description="Porin" evidence="12">
    <location>
        <begin position="13"/>
        <end position="330"/>
    </location>
</feature>
<evidence type="ECO:0000259" key="12">
    <source>
        <dbReference type="Pfam" id="PF13609"/>
    </source>
</evidence>
<keyword evidence="6 11" id="KW-0732">Signal</keyword>
<evidence type="ECO:0000313" key="13">
    <source>
        <dbReference type="EMBL" id="MFK4753114.1"/>
    </source>
</evidence>
<dbReference type="Pfam" id="PF13609">
    <property type="entry name" value="Porin_4"/>
    <property type="match status" value="1"/>
</dbReference>
<dbReference type="InterPro" id="IPR033900">
    <property type="entry name" value="Gram_neg_porin_domain"/>
</dbReference>
<evidence type="ECO:0000256" key="3">
    <source>
        <dbReference type="ARBA" id="ARBA00022448"/>
    </source>
</evidence>
<evidence type="ECO:0000256" key="4">
    <source>
        <dbReference type="ARBA" id="ARBA00022452"/>
    </source>
</evidence>
<dbReference type="PANTHER" id="PTHR34501:SF9">
    <property type="entry name" value="MAJOR OUTER MEMBRANE PROTEIN P.IA"/>
    <property type="match status" value="1"/>
</dbReference>
<evidence type="ECO:0000256" key="11">
    <source>
        <dbReference type="SAM" id="SignalP"/>
    </source>
</evidence>
<feature type="signal peptide" evidence="11">
    <location>
        <begin position="1"/>
        <end position="22"/>
    </location>
</feature>
<dbReference type="RefSeq" id="WP_416206195.1">
    <property type="nucleotide sequence ID" value="NZ_JBBKTX010000013.1"/>
</dbReference>
<dbReference type="EMBL" id="JBBKTX010000013">
    <property type="protein sequence ID" value="MFK4753114.1"/>
    <property type="molecule type" value="Genomic_DNA"/>
</dbReference>
<accession>A0ABW8NJM9</accession>
<reference evidence="13 14" key="1">
    <citation type="submission" date="2024-03" db="EMBL/GenBank/DDBJ databases">
        <title>High-quality draft genome sequence of Oceanobacter sp. wDCs-4.</title>
        <authorList>
            <person name="Dong C."/>
        </authorList>
    </citation>
    <scope>NUCLEOTIDE SEQUENCE [LARGE SCALE GENOMIC DNA]</scope>
    <source>
        <strain evidence="14">wDCs-4</strain>
    </source>
</reference>
<evidence type="ECO:0000256" key="10">
    <source>
        <dbReference type="ARBA" id="ARBA00023237"/>
    </source>
</evidence>
<evidence type="ECO:0000313" key="14">
    <source>
        <dbReference type="Proteomes" id="UP001620597"/>
    </source>
</evidence>
<evidence type="ECO:0000256" key="7">
    <source>
        <dbReference type="ARBA" id="ARBA00023065"/>
    </source>
</evidence>
<organism evidence="13 14">
    <name type="scientific">Oceanobacter antarcticus</name>
    <dbReference type="NCBI Taxonomy" id="3133425"/>
    <lineage>
        <taxon>Bacteria</taxon>
        <taxon>Pseudomonadati</taxon>
        <taxon>Pseudomonadota</taxon>
        <taxon>Gammaproteobacteria</taxon>
        <taxon>Oceanospirillales</taxon>
        <taxon>Oceanospirillaceae</taxon>
        <taxon>Oceanobacter</taxon>
    </lineage>
</organism>
<keyword evidence="8" id="KW-0626">Porin</keyword>
<name>A0ABW8NJM9_9GAMM</name>
<protein>
    <submittedName>
        <fullName evidence="13">Porin</fullName>
    </submittedName>
</protein>
<evidence type="ECO:0000256" key="2">
    <source>
        <dbReference type="ARBA" id="ARBA00011233"/>
    </source>
</evidence>
<dbReference type="PANTHER" id="PTHR34501">
    <property type="entry name" value="PROTEIN YDDL-RELATED"/>
    <property type="match status" value="1"/>
</dbReference>
<evidence type="ECO:0000256" key="1">
    <source>
        <dbReference type="ARBA" id="ARBA00004571"/>
    </source>
</evidence>
<evidence type="ECO:0000256" key="5">
    <source>
        <dbReference type="ARBA" id="ARBA00022692"/>
    </source>
</evidence>
<evidence type="ECO:0000256" key="8">
    <source>
        <dbReference type="ARBA" id="ARBA00023114"/>
    </source>
</evidence>
<dbReference type="InterPro" id="IPR050298">
    <property type="entry name" value="Gram-neg_bact_OMP"/>
</dbReference>
<keyword evidence="14" id="KW-1185">Reference proteome</keyword>
<sequence>MKQTLTTLTGACVLVLSTQAIADTKPPQVYGTISARVVDFSDTNFIGQDVDSTPTLYEGIVGLKGLHILQNGMKLAYRFEADFAPIAEADGSESKYYGATSTEDPIFIRYAGAALITQYGLFAFGDAMSGVYSEFYAPVDVFEVNTQDSTPTGAPNGSRMWTQTKWSKDGLVYKTPVWNHMFAKVVYASIGNESGEADDLKIIHGVYKDKAFMFGVNLSVYDKTLAGAANGEDDRKRWVVASHYNWDSFSLAGVYEKNIALGSAGADFDVKAVTGTYTNGAFSASASWQNRETPSAGALTEDTAKLAKVSYQLDPMMELWLEAGKYSESDNDNIGVGTKVKF</sequence>
<keyword evidence="3" id="KW-0813">Transport</keyword>
<evidence type="ECO:0000256" key="9">
    <source>
        <dbReference type="ARBA" id="ARBA00023136"/>
    </source>
</evidence>
<dbReference type="Gene3D" id="2.40.160.10">
    <property type="entry name" value="Porin"/>
    <property type="match status" value="1"/>
</dbReference>
<dbReference type="InterPro" id="IPR023614">
    <property type="entry name" value="Porin_dom_sf"/>
</dbReference>
<comment type="subcellular location">
    <subcellularLocation>
        <location evidence="1">Cell outer membrane</location>
        <topology evidence="1">Multi-pass membrane protein</topology>
    </subcellularLocation>
</comment>
<keyword evidence="10" id="KW-0998">Cell outer membrane</keyword>
<comment type="caution">
    <text evidence="13">The sequence shown here is derived from an EMBL/GenBank/DDBJ whole genome shotgun (WGS) entry which is preliminary data.</text>
</comment>
<proteinExistence type="predicted"/>